<feature type="transmembrane region" description="Helical" evidence="8">
    <location>
        <begin position="34"/>
        <end position="56"/>
    </location>
</feature>
<reference evidence="10 11" key="1">
    <citation type="submission" date="2019-12" db="EMBL/GenBank/DDBJ databases">
        <title>Halocatena pleomorpha gen. nov. sp. nov., an extremely halophilic archaeon of family Halobacteriaceae isolated from saltpan soil.</title>
        <authorList>
            <person name="Pal Y."/>
            <person name="Verma A."/>
            <person name="Krishnamurthi S."/>
            <person name="Kumar P."/>
        </authorList>
    </citation>
    <scope>NUCLEOTIDE SEQUENCE [LARGE SCALE GENOMIC DNA]</scope>
    <source>
        <strain evidence="10 11">JCM 16495</strain>
    </source>
</reference>
<name>A0A6B0GF14_9EURY</name>
<keyword evidence="6 8" id="KW-1133">Transmembrane helix</keyword>
<evidence type="ECO:0000256" key="3">
    <source>
        <dbReference type="ARBA" id="ARBA00022448"/>
    </source>
</evidence>
<feature type="transmembrane region" description="Helical" evidence="8">
    <location>
        <begin position="170"/>
        <end position="192"/>
    </location>
</feature>
<keyword evidence="4" id="KW-1003">Cell membrane</keyword>
<feature type="transmembrane region" description="Helical" evidence="8">
    <location>
        <begin position="77"/>
        <end position="100"/>
    </location>
</feature>
<feature type="transmembrane region" description="Helical" evidence="8">
    <location>
        <begin position="240"/>
        <end position="263"/>
    </location>
</feature>
<proteinExistence type="inferred from homology"/>
<dbReference type="AlphaFoldDB" id="A0A6B0GF14"/>
<gene>
    <name evidence="10" type="ORF">GQS65_02725</name>
</gene>
<feature type="transmembrane region" description="Helical" evidence="8">
    <location>
        <begin position="270"/>
        <end position="293"/>
    </location>
</feature>
<evidence type="ECO:0000313" key="11">
    <source>
        <dbReference type="Proteomes" id="UP000451471"/>
    </source>
</evidence>
<feature type="domain" description="ABC transmembrane type-1" evidence="9">
    <location>
        <begin position="83"/>
        <end position="289"/>
    </location>
</feature>
<evidence type="ECO:0000256" key="7">
    <source>
        <dbReference type="ARBA" id="ARBA00023136"/>
    </source>
</evidence>
<evidence type="ECO:0000256" key="6">
    <source>
        <dbReference type="ARBA" id="ARBA00022989"/>
    </source>
</evidence>
<keyword evidence="7 8" id="KW-0472">Membrane</keyword>
<evidence type="ECO:0000256" key="4">
    <source>
        <dbReference type="ARBA" id="ARBA00022475"/>
    </source>
</evidence>
<sequence length="307" mass="33440">MGIRDDTERLNLSLDSLVGGRSVWFVPDVRLIPGLVWVVFVLGGSILTMVLYSFMVDPLSGDFTITFEFYREFFSKALYRTVMIDSLVIALKTTLGTLLVGYPLAYYIAVHSDHRNLLLLVVIAPIWINEVIRTFAWMLILNTNGVINYVLVDLLGVLDDPLRLMNTETAVVIGLVHPLLPYMIVPIIASLLRIDFSEIEAARNLGATKLQAFYEVTLPQTVSGIAAGATFVFVLSSGAYLAPVLLGGSGNNMIANFIGLMFSEGQNWNFGAVLAVIYSAVIVVLFVAVGLVGDLELGGATDLEGDQ</sequence>
<dbReference type="OrthoDB" id="31404at2157"/>
<evidence type="ECO:0000256" key="2">
    <source>
        <dbReference type="ARBA" id="ARBA00007069"/>
    </source>
</evidence>
<organism evidence="10 11">
    <name type="scientific">Halomarina oriensis</name>
    <dbReference type="NCBI Taxonomy" id="671145"/>
    <lineage>
        <taxon>Archaea</taxon>
        <taxon>Methanobacteriati</taxon>
        <taxon>Methanobacteriota</taxon>
        <taxon>Stenosarchaea group</taxon>
        <taxon>Halobacteria</taxon>
        <taxon>Halobacteriales</taxon>
        <taxon>Natronomonadaceae</taxon>
        <taxon>Halomarina</taxon>
    </lineage>
</organism>
<dbReference type="SUPFAM" id="SSF161098">
    <property type="entry name" value="MetI-like"/>
    <property type="match status" value="1"/>
</dbReference>
<dbReference type="RefSeq" id="WP_158203144.1">
    <property type="nucleotide sequence ID" value="NZ_WSZK01000007.1"/>
</dbReference>
<dbReference type="Proteomes" id="UP000451471">
    <property type="component" value="Unassembled WGS sequence"/>
</dbReference>
<feature type="transmembrane region" description="Helical" evidence="8">
    <location>
        <begin position="212"/>
        <end position="234"/>
    </location>
</feature>
<dbReference type="InterPro" id="IPR035906">
    <property type="entry name" value="MetI-like_sf"/>
</dbReference>
<keyword evidence="3 8" id="KW-0813">Transport</keyword>
<dbReference type="CDD" id="cd06261">
    <property type="entry name" value="TM_PBP2"/>
    <property type="match status" value="1"/>
</dbReference>
<dbReference type="Pfam" id="PF00528">
    <property type="entry name" value="BPD_transp_1"/>
    <property type="match status" value="1"/>
</dbReference>
<evidence type="ECO:0000259" key="9">
    <source>
        <dbReference type="PROSITE" id="PS50928"/>
    </source>
</evidence>
<dbReference type="PROSITE" id="PS50928">
    <property type="entry name" value="ABC_TM1"/>
    <property type="match status" value="1"/>
</dbReference>
<feature type="transmembrane region" description="Helical" evidence="8">
    <location>
        <begin position="106"/>
        <end position="128"/>
    </location>
</feature>
<dbReference type="Gene3D" id="1.10.3720.10">
    <property type="entry name" value="MetI-like"/>
    <property type="match status" value="1"/>
</dbReference>
<evidence type="ECO:0000313" key="10">
    <source>
        <dbReference type="EMBL" id="MWG33412.1"/>
    </source>
</evidence>
<protein>
    <submittedName>
        <fullName evidence="10">ABC transporter permease subunit</fullName>
    </submittedName>
</protein>
<dbReference type="GO" id="GO:0005886">
    <property type="term" value="C:plasma membrane"/>
    <property type="evidence" value="ECO:0007669"/>
    <property type="project" value="UniProtKB-SubCell"/>
</dbReference>
<dbReference type="GO" id="GO:0055085">
    <property type="term" value="P:transmembrane transport"/>
    <property type="evidence" value="ECO:0007669"/>
    <property type="project" value="InterPro"/>
</dbReference>
<keyword evidence="5 8" id="KW-0812">Transmembrane</keyword>
<dbReference type="PANTHER" id="PTHR42929">
    <property type="entry name" value="INNER MEMBRANE ABC TRANSPORTER PERMEASE PROTEIN YDCU-RELATED-RELATED"/>
    <property type="match status" value="1"/>
</dbReference>
<comment type="similarity">
    <text evidence="2">Belongs to the binding-protein-dependent transport system permease family. CysTW subfamily.</text>
</comment>
<accession>A0A6B0GF14</accession>
<dbReference type="InterPro" id="IPR000515">
    <property type="entry name" value="MetI-like"/>
</dbReference>
<comment type="subcellular location">
    <subcellularLocation>
        <location evidence="1 8">Cell membrane</location>
        <topology evidence="1 8">Multi-pass membrane protein</topology>
    </subcellularLocation>
</comment>
<dbReference type="EMBL" id="WSZK01000007">
    <property type="protein sequence ID" value="MWG33412.1"/>
    <property type="molecule type" value="Genomic_DNA"/>
</dbReference>
<evidence type="ECO:0000256" key="5">
    <source>
        <dbReference type="ARBA" id="ARBA00022692"/>
    </source>
</evidence>
<evidence type="ECO:0000256" key="1">
    <source>
        <dbReference type="ARBA" id="ARBA00004651"/>
    </source>
</evidence>
<evidence type="ECO:0000256" key="8">
    <source>
        <dbReference type="RuleBase" id="RU363032"/>
    </source>
</evidence>
<keyword evidence="11" id="KW-1185">Reference proteome</keyword>
<comment type="caution">
    <text evidence="10">The sequence shown here is derived from an EMBL/GenBank/DDBJ whole genome shotgun (WGS) entry which is preliminary data.</text>
</comment>
<dbReference type="PANTHER" id="PTHR42929:SF1">
    <property type="entry name" value="INNER MEMBRANE ABC TRANSPORTER PERMEASE PROTEIN YDCU-RELATED"/>
    <property type="match status" value="1"/>
</dbReference>